<sequence length="51" mass="5493">IINLVASSSKQHDQLRDIEASHIVELIDSGELEVGKGKNPVGTLQRPSDTP</sequence>
<evidence type="ECO:0000313" key="2">
    <source>
        <dbReference type="Proteomes" id="UP000828251"/>
    </source>
</evidence>
<reference evidence="1 2" key="1">
    <citation type="journal article" date="2021" name="Plant Biotechnol. J.">
        <title>Multi-omics assisted identification of the key and species-specific regulatory components of drought-tolerant mechanisms in Gossypium stocksii.</title>
        <authorList>
            <person name="Yu D."/>
            <person name="Ke L."/>
            <person name="Zhang D."/>
            <person name="Wu Y."/>
            <person name="Sun Y."/>
            <person name="Mei J."/>
            <person name="Sun J."/>
            <person name="Sun Y."/>
        </authorList>
    </citation>
    <scope>NUCLEOTIDE SEQUENCE [LARGE SCALE GENOMIC DNA]</scope>
    <source>
        <strain evidence="2">cv. E1</strain>
        <tissue evidence="1">Leaf</tissue>
    </source>
</reference>
<dbReference type="Proteomes" id="UP000828251">
    <property type="component" value="Unassembled WGS sequence"/>
</dbReference>
<dbReference type="AlphaFoldDB" id="A0A9D3WIS5"/>
<dbReference type="OrthoDB" id="1295614at2759"/>
<comment type="caution">
    <text evidence="1">The sequence shown here is derived from an EMBL/GenBank/DDBJ whole genome shotgun (WGS) entry which is preliminary data.</text>
</comment>
<evidence type="ECO:0000313" key="1">
    <source>
        <dbReference type="EMBL" id="KAH1129967.1"/>
    </source>
</evidence>
<protein>
    <submittedName>
        <fullName evidence="1">Uncharacterized protein</fullName>
    </submittedName>
</protein>
<keyword evidence="2" id="KW-1185">Reference proteome</keyword>
<proteinExistence type="predicted"/>
<dbReference type="EMBL" id="JAIQCV010000001">
    <property type="protein sequence ID" value="KAH1129967.1"/>
    <property type="molecule type" value="Genomic_DNA"/>
</dbReference>
<organism evidence="1 2">
    <name type="scientific">Gossypium stocksii</name>
    <dbReference type="NCBI Taxonomy" id="47602"/>
    <lineage>
        <taxon>Eukaryota</taxon>
        <taxon>Viridiplantae</taxon>
        <taxon>Streptophyta</taxon>
        <taxon>Embryophyta</taxon>
        <taxon>Tracheophyta</taxon>
        <taxon>Spermatophyta</taxon>
        <taxon>Magnoliopsida</taxon>
        <taxon>eudicotyledons</taxon>
        <taxon>Gunneridae</taxon>
        <taxon>Pentapetalae</taxon>
        <taxon>rosids</taxon>
        <taxon>malvids</taxon>
        <taxon>Malvales</taxon>
        <taxon>Malvaceae</taxon>
        <taxon>Malvoideae</taxon>
        <taxon>Gossypium</taxon>
    </lineage>
</organism>
<name>A0A9D3WIS5_9ROSI</name>
<accession>A0A9D3WIS5</accession>
<gene>
    <name evidence="1" type="ORF">J1N35_001345</name>
</gene>
<feature type="non-terminal residue" evidence="1">
    <location>
        <position position="1"/>
    </location>
</feature>